<dbReference type="Proteomes" id="UP000694888">
    <property type="component" value="Unplaced"/>
</dbReference>
<name>A0ABM0JF63_APLCA</name>
<protein>
    <submittedName>
        <fullName evidence="2">Uncharacterized protein LOC101864286</fullName>
    </submittedName>
</protein>
<organism evidence="1 2">
    <name type="scientific">Aplysia californica</name>
    <name type="common">California sea hare</name>
    <dbReference type="NCBI Taxonomy" id="6500"/>
    <lineage>
        <taxon>Eukaryota</taxon>
        <taxon>Metazoa</taxon>
        <taxon>Spiralia</taxon>
        <taxon>Lophotrochozoa</taxon>
        <taxon>Mollusca</taxon>
        <taxon>Gastropoda</taxon>
        <taxon>Heterobranchia</taxon>
        <taxon>Euthyneura</taxon>
        <taxon>Tectipleura</taxon>
        <taxon>Aplysiida</taxon>
        <taxon>Aplysioidea</taxon>
        <taxon>Aplysiidae</taxon>
        <taxon>Aplysia</taxon>
    </lineage>
</organism>
<gene>
    <name evidence="2" type="primary">LOC101864286</name>
</gene>
<sequence>MARMETAKYCDFVDSTGVLAEAWEPHSTAKKQRLDSTTKQLDISLSNQEDKIHDPHDLERGNVCISSNRSTELIDPYCEAVEQTPNQYNYNESDPAPANMNEGTSACMRNFSELLRELGQESRMVILQYSQTFGDSEDYEQQASQALSDLDAHAKILDQMLQCQKDSLCGHLNSISEALRREL</sequence>
<dbReference type="GeneID" id="101864286"/>
<accession>A0ABM0JF63</accession>
<evidence type="ECO:0000313" key="2">
    <source>
        <dbReference type="RefSeq" id="XP_005092301.1"/>
    </source>
</evidence>
<keyword evidence="1" id="KW-1185">Reference proteome</keyword>
<dbReference type="RefSeq" id="XP_005092301.1">
    <property type="nucleotide sequence ID" value="XM_005092244.2"/>
</dbReference>
<evidence type="ECO:0000313" key="1">
    <source>
        <dbReference type="Proteomes" id="UP000694888"/>
    </source>
</evidence>
<proteinExistence type="predicted"/>
<reference evidence="2" key="1">
    <citation type="submission" date="2025-08" db="UniProtKB">
        <authorList>
            <consortium name="RefSeq"/>
        </authorList>
    </citation>
    <scope>IDENTIFICATION</scope>
</reference>